<sequence length="458" mass="49813">MNAEELRKLFDLDRPLSPSPSSAEDSTTSPFSSPSPSTTPSGNPTALQVDSWGLRRGDDLLRDSPRLQSFALDEYAIADFHTAAFEPEPQLLDDCQDPARRAFLVELFQTPEYQALHAGTRLDEVSSEITTLHFAEQFAALRNASATAEPEIATLKAVSRAVLAAREEVDQCREAITALGGGLGPGTPGSVDPKAIAQLFQRVRQDPTLRRICELAGRYRRLAQSSQRRKCAHGQDDLVGVTTSGDLAQLLPHELVRLGIPELELDTLRRLAERQCLARDYQSLEPVGKGPIVVVIDESGSMAGDKVQTAKALALALAWIARQQRRWCGLIAYSGDTGERLLSLPPTRWEESEVLDWLGAFLGGGSTLDVPIVELPWMVEQLWAPPGITDVLILTDAICSIPPELQQNFLAWKSLVSARVISLVLADTAGDLATLCDEVHLVQSLEVTETALGSVLSI</sequence>
<dbReference type="Proteomes" id="UP000676194">
    <property type="component" value="Chromosome"/>
</dbReference>
<protein>
    <recommendedName>
        <fullName evidence="4">VWFA domain-containing protein</fullName>
    </recommendedName>
</protein>
<evidence type="ECO:0000313" key="3">
    <source>
        <dbReference type="Proteomes" id="UP000676194"/>
    </source>
</evidence>
<feature type="region of interest" description="Disordered" evidence="1">
    <location>
        <begin position="1"/>
        <end position="49"/>
    </location>
</feature>
<dbReference type="PANTHER" id="PTHR36846">
    <property type="entry name" value="PROTEIN VIAA"/>
    <property type="match status" value="1"/>
</dbReference>
<evidence type="ECO:0008006" key="4">
    <source>
        <dbReference type="Google" id="ProtNLM"/>
    </source>
</evidence>
<dbReference type="EMBL" id="CP074694">
    <property type="protein sequence ID" value="QVL30257.1"/>
    <property type="molecule type" value="Genomic_DNA"/>
</dbReference>
<accession>A0A8E6B2U2</accession>
<dbReference type="SUPFAM" id="SSF53300">
    <property type="entry name" value="vWA-like"/>
    <property type="match status" value="1"/>
</dbReference>
<evidence type="ECO:0000256" key="1">
    <source>
        <dbReference type="SAM" id="MobiDB-lite"/>
    </source>
</evidence>
<dbReference type="GO" id="GO:0005829">
    <property type="term" value="C:cytosol"/>
    <property type="evidence" value="ECO:0007669"/>
    <property type="project" value="TreeGrafter"/>
</dbReference>
<keyword evidence="3" id="KW-1185">Reference proteome</keyword>
<reference evidence="2" key="1">
    <citation type="submission" date="2021-05" db="EMBL/GenBank/DDBJ databases">
        <title>Complete genome sequence of the cellulolytic planctomycete Telmatocola sphagniphila SP2T and characterization of the first cellulase from planctomycetes.</title>
        <authorList>
            <person name="Rakitin A.L."/>
            <person name="Beletsky A.V."/>
            <person name="Naumoff D.G."/>
            <person name="Kulichevskaya I.S."/>
            <person name="Mardanov A.V."/>
            <person name="Ravin N.V."/>
            <person name="Dedysh S.N."/>
        </authorList>
    </citation>
    <scope>NUCLEOTIDE SEQUENCE</scope>
    <source>
        <strain evidence="2">SP2T</strain>
    </source>
</reference>
<organism evidence="2 3">
    <name type="scientific">Telmatocola sphagniphila</name>
    <dbReference type="NCBI Taxonomy" id="1123043"/>
    <lineage>
        <taxon>Bacteria</taxon>
        <taxon>Pseudomonadati</taxon>
        <taxon>Planctomycetota</taxon>
        <taxon>Planctomycetia</taxon>
        <taxon>Gemmatales</taxon>
        <taxon>Gemmataceae</taxon>
    </lineage>
</organism>
<evidence type="ECO:0000313" key="2">
    <source>
        <dbReference type="EMBL" id="QVL30257.1"/>
    </source>
</evidence>
<proteinExistence type="predicted"/>
<dbReference type="KEGG" id="tsph:KIH39_15495"/>
<dbReference type="InterPro" id="IPR036465">
    <property type="entry name" value="vWFA_dom_sf"/>
</dbReference>
<dbReference type="RefSeq" id="WP_213494134.1">
    <property type="nucleotide sequence ID" value="NZ_CP074694.1"/>
</dbReference>
<dbReference type="PANTHER" id="PTHR36846:SF1">
    <property type="entry name" value="PROTEIN VIAA"/>
    <property type="match status" value="1"/>
</dbReference>
<dbReference type="AlphaFoldDB" id="A0A8E6B2U2"/>
<feature type="compositionally biased region" description="Low complexity" evidence="1">
    <location>
        <begin position="15"/>
        <end position="41"/>
    </location>
</feature>
<gene>
    <name evidence="2" type="ORF">KIH39_15495</name>
</gene>
<name>A0A8E6B2U2_9BACT</name>
<feature type="compositionally biased region" description="Basic and acidic residues" evidence="1">
    <location>
        <begin position="1"/>
        <end position="14"/>
    </location>
</feature>